<dbReference type="PANTHER" id="PTHR44688:SF16">
    <property type="entry name" value="DNA-BINDING TRANSCRIPTIONAL ACTIVATOR DEVR_DOSR"/>
    <property type="match status" value="1"/>
</dbReference>
<evidence type="ECO:0000313" key="6">
    <source>
        <dbReference type="Proteomes" id="UP000321805"/>
    </source>
</evidence>
<organism evidence="5 6">
    <name type="scientific">Baekduia soli</name>
    <dbReference type="NCBI Taxonomy" id="496014"/>
    <lineage>
        <taxon>Bacteria</taxon>
        <taxon>Bacillati</taxon>
        <taxon>Actinomycetota</taxon>
        <taxon>Thermoleophilia</taxon>
        <taxon>Solirubrobacterales</taxon>
        <taxon>Baekduiaceae</taxon>
        <taxon>Baekduia</taxon>
    </lineage>
</organism>
<keyword evidence="1" id="KW-0805">Transcription regulation</keyword>
<dbReference type="AlphaFoldDB" id="A0A5B8U8P3"/>
<sequence>MGSVRERLQQAPTLGDMAELLRREHGADRVSVARIDHGDATFEILASAGKALLGPGLRVPVALSTQIDLPAHGRAFAEPSFTDSAGWGRPIDILMLGLGFSSGCSLALGPPGRPVGALSLSCTRPHRDYDASLEALRCVADVVAERLDHAVRAPGVLVCHDDDLLAEGLARSIERRLGVRTRSCRAVADIPGAAPGEQPDIVLCAGHLAARALQAGARPGGAGALIVLASHDSPYDRQIAVRAGAAAYAVLDGDGPGVLEAIAAVAAGQAALPPGLGRGEAIAALTPREADVLLDLDDGLRYKDVARRRGITELTAKTYARSLFRKLGATSRTEAVNAARASGQLDALRRAAGPPAP</sequence>
<dbReference type="GO" id="GO:0003677">
    <property type="term" value="F:DNA binding"/>
    <property type="evidence" value="ECO:0007669"/>
    <property type="project" value="UniProtKB-KW"/>
</dbReference>
<dbReference type="InterPro" id="IPR036388">
    <property type="entry name" value="WH-like_DNA-bd_sf"/>
</dbReference>
<keyword evidence="2" id="KW-0238">DNA-binding</keyword>
<dbReference type="PROSITE" id="PS50043">
    <property type="entry name" value="HTH_LUXR_2"/>
    <property type="match status" value="1"/>
</dbReference>
<dbReference type="InterPro" id="IPR016032">
    <property type="entry name" value="Sig_transdc_resp-reg_C-effctor"/>
</dbReference>
<dbReference type="EMBL" id="CP042430">
    <property type="protein sequence ID" value="QEC49509.1"/>
    <property type="molecule type" value="Genomic_DNA"/>
</dbReference>
<protein>
    <submittedName>
        <fullName evidence="5">Helix-turn-helix transcriptional regulator</fullName>
    </submittedName>
</protein>
<reference evidence="5 6" key="1">
    <citation type="journal article" date="2018" name="J. Microbiol.">
        <title>Baekduia soli gen. nov., sp. nov., a novel bacterium isolated from the soil of Baekdu Mountain and proposal of a novel family name, Baekduiaceae fam. nov.</title>
        <authorList>
            <person name="An D.S."/>
            <person name="Siddiqi M.Z."/>
            <person name="Kim K.H."/>
            <person name="Yu H.S."/>
            <person name="Im W.T."/>
        </authorList>
    </citation>
    <scope>NUCLEOTIDE SEQUENCE [LARGE SCALE GENOMIC DNA]</scope>
    <source>
        <strain evidence="5 6">BR7-21</strain>
    </source>
</reference>
<keyword evidence="3" id="KW-0804">Transcription</keyword>
<dbReference type="InterPro" id="IPR000792">
    <property type="entry name" value="Tscrpt_reg_LuxR_C"/>
</dbReference>
<dbReference type="Gene3D" id="1.10.10.10">
    <property type="entry name" value="Winged helix-like DNA-binding domain superfamily/Winged helix DNA-binding domain"/>
    <property type="match status" value="1"/>
</dbReference>
<dbReference type="KEGG" id="bsol:FSW04_19345"/>
<dbReference type="PANTHER" id="PTHR44688">
    <property type="entry name" value="DNA-BINDING TRANSCRIPTIONAL ACTIVATOR DEVR_DOSR"/>
    <property type="match status" value="1"/>
</dbReference>
<dbReference type="SUPFAM" id="SSF55781">
    <property type="entry name" value="GAF domain-like"/>
    <property type="match status" value="1"/>
</dbReference>
<evidence type="ECO:0000256" key="3">
    <source>
        <dbReference type="ARBA" id="ARBA00023163"/>
    </source>
</evidence>
<evidence type="ECO:0000256" key="1">
    <source>
        <dbReference type="ARBA" id="ARBA00023015"/>
    </source>
</evidence>
<dbReference type="InterPro" id="IPR011006">
    <property type="entry name" value="CheY-like_superfamily"/>
</dbReference>
<evidence type="ECO:0000259" key="4">
    <source>
        <dbReference type="PROSITE" id="PS50043"/>
    </source>
</evidence>
<keyword evidence="6" id="KW-1185">Reference proteome</keyword>
<dbReference type="SUPFAM" id="SSF52172">
    <property type="entry name" value="CheY-like"/>
    <property type="match status" value="1"/>
</dbReference>
<proteinExistence type="predicted"/>
<evidence type="ECO:0000313" key="5">
    <source>
        <dbReference type="EMBL" id="QEC49509.1"/>
    </source>
</evidence>
<gene>
    <name evidence="5" type="ORF">FSW04_19345</name>
</gene>
<dbReference type="Gene3D" id="3.40.50.2300">
    <property type="match status" value="1"/>
</dbReference>
<dbReference type="Pfam" id="PF00196">
    <property type="entry name" value="GerE"/>
    <property type="match status" value="1"/>
</dbReference>
<dbReference type="OrthoDB" id="134985at2"/>
<dbReference type="PRINTS" id="PR00038">
    <property type="entry name" value="HTHLUXR"/>
</dbReference>
<evidence type="ECO:0000256" key="2">
    <source>
        <dbReference type="ARBA" id="ARBA00023125"/>
    </source>
</evidence>
<feature type="domain" description="HTH luxR-type" evidence="4">
    <location>
        <begin position="278"/>
        <end position="343"/>
    </location>
</feature>
<name>A0A5B8U8P3_9ACTN</name>
<dbReference type="SMART" id="SM00421">
    <property type="entry name" value="HTH_LUXR"/>
    <property type="match status" value="1"/>
</dbReference>
<dbReference type="Proteomes" id="UP000321805">
    <property type="component" value="Chromosome"/>
</dbReference>
<dbReference type="SUPFAM" id="SSF46894">
    <property type="entry name" value="C-terminal effector domain of the bipartite response regulators"/>
    <property type="match status" value="1"/>
</dbReference>
<dbReference type="GO" id="GO:0006355">
    <property type="term" value="P:regulation of DNA-templated transcription"/>
    <property type="evidence" value="ECO:0007669"/>
    <property type="project" value="InterPro"/>
</dbReference>
<accession>A0A5B8U8P3</accession>